<dbReference type="Proteomes" id="UP000756921">
    <property type="component" value="Unassembled WGS sequence"/>
</dbReference>
<dbReference type="EMBL" id="WJXW01000001">
    <property type="protein sequence ID" value="KAF9741251.1"/>
    <property type="molecule type" value="Genomic_DNA"/>
</dbReference>
<dbReference type="InterPro" id="IPR046341">
    <property type="entry name" value="SET_dom_sf"/>
</dbReference>
<sequence length="628" mass="71026">MPSLDQTGTSVDVSPLQRLVRWFTSNGGQLSADVDIAFDASNGYHCRATRNLSSPVVAKCPLSLTLSYLNLDQTQSLVPRVESPLAKCLGSIPNNVLTYLLLVEQRLRTDESGSKWLPYVSCLPEPSAMTTPLWFDHEDMQCLAGTNLARETSVKLDRLTGEWNQAKEVMAAIQMKVFELTVISEWFRWAATIVSSRAFISTHIIPDKETFPILFPVVDILNHSPTAKVEWDFHPLQDFTLKILSHDQVRPGDEVYNNYAPKQNDELLLGYGFCVADNPVEQFAIKMRLPPQIEQAARSMELFEPTNIPFGMDTSFLSADPNEEPEYLRPKGHPFGRYENRLPFFRAIPPRIVHMFFIQALMNLQIHPGNIQADSVPPRIVLETLLLTYEAIDNRSQTLPLAPQRQAPFPNDKQRYATIYRDGQAMILHSIRAELKAVLDTLRSHDAKPARPVIISTTEALMHLSSDFPSRAEHLKSGLVSQYGLDISTWMRYSADIATLEAGQQPAELTVWKLLLCLFLISYEDTEAGAAPGRPAYLGWIEYLVEQTPLPTTATVDAEALEEFIQGWERNRRQVERAFTWADEVVDKYAFPLVEEVEGDEVQRICMYLQPSPGHAGSGDWMFEELRE</sequence>
<dbReference type="OrthoDB" id="42889at2759"/>
<protein>
    <submittedName>
        <fullName evidence="1">Set domain protein</fullName>
    </submittedName>
</protein>
<name>A0A9P6KWL1_9PLEO</name>
<evidence type="ECO:0000313" key="2">
    <source>
        <dbReference type="Proteomes" id="UP000756921"/>
    </source>
</evidence>
<dbReference type="GO" id="GO:0016279">
    <property type="term" value="F:protein-lysine N-methyltransferase activity"/>
    <property type="evidence" value="ECO:0007669"/>
    <property type="project" value="UniProtKB-ARBA"/>
</dbReference>
<accession>A0A9P6KWL1</accession>
<evidence type="ECO:0000313" key="1">
    <source>
        <dbReference type="EMBL" id="KAF9741251.1"/>
    </source>
</evidence>
<dbReference type="SUPFAM" id="SSF82199">
    <property type="entry name" value="SET domain"/>
    <property type="match status" value="1"/>
</dbReference>
<keyword evidence="2" id="KW-1185">Reference proteome</keyword>
<comment type="caution">
    <text evidence="1">The sequence shown here is derived from an EMBL/GenBank/DDBJ whole genome shotgun (WGS) entry which is preliminary data.</text>
</comment>
<gene>
    <name evidence="1" type="ORF">PMIN01_00790</name>
</gene>
<dbReference type="InterPro" id="IPR050600">
    <property type="entry name" value="SETD3_SETD6_MTase"/>
</dbReference>
<proteinExistence type="predicted"/>
<dbReference type="PANTHER" id="PTHR13271:SF137">
    <property type="entry name" value="SET DOMAIN-CONTAINING PROTEIN"/>
    <property type="match status" value="1"/>
</dbReference>
<dbReference type="AlphaFoldDB" id="A0A9P6KWL1"/>
<dbReference type="PANTHER" id="PTHR13271">
    <property type="entry name" value="UNCHARACTERIZED PUTATIVE METHYLTRANSFERASE"/>
    <property type="match status" value="1"/>
</dbReference>
<organism evidence="1 2">
    <name type="scientific">Paraphaeosphaeria minitans</name>
    <dbReference type="NCBI Taxonomy" id="565426"/>
    <lineage>
        <taxon>Eukaryota</taxon>
        <taxon>Fungi</taxon>
        <taxon>Dikarya</taxon>
        <taxon>Ascomycota</taxon>
        <taxon>Pezizomycotina</taxon>
        <taxon>Dothideomycetes</taxon>
        <taxon>Pleosporomycetidae</taxon>
        <taxon>Pleosporales</taxon>
        <taxon>Massarineae</taxon>
        <taxon>Didymosphaeriaceae</taxon>
        <taxon>Paraphaeosphaeria</taxon>
    </lineage>
</organism>
<dbReference type="Gene3D" id="3.90.1410.10">
    <property type="entry name" value="set domain protein methyltransferase, domain 1"/>
    <property type="match status" value="1"/>
</dbReference>
<reference evidence="1" key="1">
    <citation type="journal article" date="2020" name="Mol. Plant Microbe Interact.">
        <title>Genome Sequence of the Biocontrol Agent Coniothyrium minitans strain Conio (IMI 134523).</title>
        <authorList>
            <person name="Patel D."/>
            <person name="Shittu T.A."/>
            <person name="Baroncelli R."/>
            <person name="Muthumeenakshi S."/>
            <person name="Osborne T.H."/>
            <person name="Janganan T.K."/>
            <person name="Sreenivasaprasad S."/>
        </authorList>
    </citation>
    <scope>NUCLEOTIDE SEQUENCE</scope>
    <source>
        <strain evidence="1">Conio</strain>
    </source>
</reference>